<reference evidence="4" key="1">
    <citation type="journal article" date="2019" name="Int. J. Syst. Evol. Microbiol.">
        <title>The Global Catalogue of Microorganisms (GCM) 10K type strain sequencing project: providing services to taxonomists for standard genome sequencing and annotation.</title>
        <authorList>
            <consortium name="The Broad Institute Genomics Platform"/>
            <consortium name="The Broad Institute Genome Sequencing Center for Infectious Disease"/>
            <person name="Wu L."/>
            <person name="Ma J."/>
        </authorList>
    </citation>
    <scope>NUCLEOTIDE SEQUENCE [LARGE SCALE GENOMIC DNA]</scope>
    <source>
        <strain evidence="4">CGMCC 1.12942</strain>
    </source>
</reference>
<keyword evidence="2" id="KW-1133">Transmembrane helix</keyword>
<dbReference type="EMBL" id="JBHTBW010000003">
    <property type="protein sequence ID" value="MFC7439713.1"/>
    <property type="molecule type" value="Genomic_DNA"/>
</dbReference>
<dbReference type="Proteomes" id="UP001596500">
    <property type="component" value="Unassembled WGS sequence"/>
</dbReference>
<accession>A0ABW2RFD4</accession>
<organism evidence="3 4">
    <name type="scientific">Laceyella putida</name>
    <dbReference type="NCBI Taxonomy" id="110101"/>
    <lineage>
        <taxon>Bacteria</taxon>
        <taxon>Bacillati</taxon>
        <taxon>Bacillota</taxon>
        <taxon>Bacilli</taxon>
        <taxon>Bacillales</taxon>
        <taxon>Thermoactinomycetaceae</taxon>
        <taxon>Laceyella</taxon>
    </lineage>
</organism>
<comment type="caution">
    <text evidence="3">The sequence shown here is derived from an EMBL/GenBank/DDBJ whole genome shotgun (WGS) entry which is preliminary data.</text>
</comment>
<proteinExistence type="predicted"/>
<dbReference type="RefSeq" id="WP_379862894.1">
    <property type="nucleotide sequence ID" value="NZ_JBHTBW010000003.1"/>
</dbReference>
<evidence type="ECO:0000313" key="3">
    <source>
        <dbReference type="EMBL" id="MFC7439713.1"/>
    </source>
</evidence>
<keyword evidence="1" id="KW-0175">Coiled coil</keyword>
<feature type="transmembrane region" description="Helical" evidence="2">
    <location>
        <begin position="203"/>
        <end position="221"/>
    </location>
</feature>
<keyword evidence="2" id="KW-0472">Membrane</keyword>
<keyword evidence="4" id="KW-1185">Reference proteome</keyword>
<protein>
    <recommendedName>
        <fullName evidence="5">Chromosome partition protein Smc</fullName>
    </recommendedName>
</protein>
<sequence>MGLFDRFSSKEEIGKSGELQEIYEELIHLYNKLEVWEGELAQLRKADQQLQEAAAVRQSAMMVSEKLSEVYRDVQLISEAIRKDDRETRRFVVQHVGKMESTARNALAEAREAIASEIASFKGDLSQLVDQTHRELKKRMEDEWQELICRLEEKQSQHDSAIQALQDQLNEWQKKNEQMVTGLNAEFMQKEERWKSQLKQRDRLLIIAMLVSIALSAWSLLT</sequence>
<feature type="coiled-coil region" evidence="1">
    <location>
        <begin position="26"/>
        <end position="53"/>
    </location>
</feature>
<keyword evidence="2" id="KW-0812">Transmembrane</keyword>
<gene>
    <name evidence="3" type="ORF">ACFQNG_00820</name>
</gene>
<feature type="coiled-coil region" evidence="1">
    <location>
        <begin position="137"/>
        <end position="182"/>
    </location>
</feature>
<evidence type="ECO:0000313" key="4">
    <source>
        <dbReference type="Proteomes" id="UP001596500"/>
    </source>
</evidence>
<evidence type="ECO:0000256" key="1">
    <source>
        <dbReference type="SAM" id="Coils"/>
    </source>
</evidence>
<evidence type="ECO:0000256" key="2">
    <source>
        <dbReference type="SAM" id="Phobius"/>
    </source>
</evidence>
<evidence type="ECO:0008006" key="5">
    <source>
        <dbReference type="Google" id="ProtNLM"/>
    </source>
</evidence>
<name>A0ABW2RFD4_9BACL</name>